<feature type="transmembrane region" description="Helical" evidence="7">
    <location>
        <begin position="156"/>
        <end position="178"/>
    </location>
</feature>
<proteinExistence type="inferred from homology"/>
<dbReference type="EMBL" id="MFGX01000064">
    <property type="protein sequence ID" value="OGF55080.1"/>
    <property type="molecule type" value="Genomic_DNA"/>
</dbReference>
<gene>
    <name evidence="9" type="ORF">A2Z21_04660</name>
</gene>
<dbReference type="InterPro" id="IPR035906">
    <property type="entry name" value="MetI-like_sf"/>
</dbReference>
<dbReference type="STRING" id="1817864.A2Z21_04660"/>
<evidence type="ECO:0000256" key="3">
    <source>
        <dbReference type="ARBA" id="ARBA00022475"/>
    </source>
</evidence>
<dbReference type="PANTHER" id="PTHR30193:SF18">
    <property type="entry name" value="OSMOPROTECTIVE COMPOUNDS UPTAKE PERMEASE PROTEIN GGTC"/>
    <property type="match status" value="1"/>
</dbReference>
<feature type="transmembrane region" description="Helical" evidence="7">
    <location>
        <begin position="9"/>
        <end position="33"/>
    </location>
</feature>
<evidence type="ECO:0000313" key="10">
    <source>
        <dbReference type="Proteomes" id="UP000179157"/>
    </source>
</evidence>
<comment type="subcellular location">
    <subcellularLocation>
        <location evidence="1 7">Cell membrane</location>
        <topology evidence="1 7">Multi-pass membrane protein</topology>
    </subcellularLocation>
</comment>
<keyword evidence="3" id="KW-1003">Cell membrane</keyword>
<evidence type="ECO:0000256" key="6">
    <source>
        <dbReference type="ARBA" id="ARBA00023136"/>
    </source>
</evidence>
<keyword evidence="6 7" id="KW-0472">Membrane</keyword>
<dbReference type="AlphaFoldDB" id="A0A1F5UVB3"/>
<evidence type="ECO:0000256" key="4">
    <source>
        <dbReference type="ARBA" id="ARBA00022692"/>
    </source>
</evidence>
<keyword evidence="4 7" id="KW-0812">Transmembrane</keyword>
<feature type="domain" description="ABC transmembrane type-1" evidence="8">
    <location>
        <begin position="62"/>
        <end position="278"/>
    </location>
</feature>
<name>A0A1F5UVB3_FRAXR</name>
<evidence type="ECO:0000259" key="8">
    <source>
        <dbReference type="PROSITE" id="PS50928"/>
    </source>
</evidence>
<accession>A0A1F5UVB3</accession>
<dbReference type="SUPFAM" id="SSF161098">
    <property type="entry name" value="MetI-like"/>
    <property type="match status" value="1"/>
</dbReference>
<sequence>MRTRGWSHWLYLAPALLVLGSYLVYPTLVTLYLSFFDARSAQYIGLQNYARIFTQEETLIALRNNLLWIIVVPALTVSLGLLMAVVFDRVRHEALAKSAIFLPMAISFVGAGVIWKFVYAYTPPIYPQIGILNAIRTALGFDPIGWLIRSPWVNNLALMAVFIWIWAGYCMIILSAAYKGIHRDLLDAARTDGANEWEIFWHVALPMLRPTILVVATTMTVFTLKVFDIIYVLTNGNFGTEVLADRMYKEMFHFHNFGAASAIAVIILLAMLPVIVINVRRFYAKEGR</sequence>
<keyword evidence="2 7" id="KW-0813">Transport</keyword>
<dbReference type="InterPro" id="IPR051393">
    <property type="entry name" value="ABC_transporter_permease"/>
</dbReference>
<dbReference type="PROSITE" id="PS50928">
    <property type="entry name" value="ABC_TM1"/>
    <property type="match status" value="1"/>
</dbReference>
<dbReference type="GO" id="GO:0005886">
    <property type="term" value="C:plasma membrane"/>
    <property type="evidence" value="ECO:0007669"/>
    <property type="project" value="UniProtKB-SubCell"/>
</dbReference>
<feature type="transmembrane region" description="Helical" evidence="7">
    <location>
        <begin position="99"/>
        <end position="118"/>
    </location>
</feature>
<reference evidence="9 10" key="1">
    <citation type="journal article" date="2016" name="Nat. Commun.">
        <title>Thousands of microbial genomes shed light on interconnected biogeochemical processes in an aquifer system.</title>
        <authorList>
            <person name="Anantharaman K."/>
            <person name="Brown C.T."/>
            <person name="Hug L.A."/>
            <person name="Sharon I."/>
            <person name="Castelle C.J."/>
            <person name="Probst A.J."/>
            <person name="Thomas B.C."/>
            <person name="Singh A."/>
            <person name="Wilkins M.J."/>
            <person name="Karaoz U."/>
            <person name="Brodie E.L."/>
            <person name="Williams K.H."/>
            <person name="Hubbard S.S."/>
            <person name="Banfield J.F."/>
        </authorList>
    </citation>
    <scope>NUCLEOTIDE SEQUENCE [LARGE SCALE GENOMIC DNA]</scope>
    <source>
        <strain evidence="10">RBG_16_55_9</strain>
    </source>
</reference>
<evidence type="ECO:0000256" key="5">
    <source>
        <dbReference type="ARBA" id="ARBA00022989"/>
    </source>
</evidence>
<dbReference type="CDD" id="cd06261">
    <property type="entry name" value="TM_PBP2"/>
    <property type="match status" value="1"/>
</dbReference>
<dbReference type="Proteomes" id="UP000179157">
    <property type="component" value="Unassembled WGS sequence"/>
</dbReference>
<dbReference type="GO" id="GO:0055085">
    <property type="term" value="P:transmembrane transport"/>
    <property type="evidence" value="ECO:0007669"/>
    <property type="project" value="InterPro"/>
</dbReference>
<dbReference type="Gene3D" id="1.10.3720.10">
    <property type="entry name" value="MetI-like"/>
    <property type="match status" value="1"/>
</dbReference>
<evidence type="ECO:0000313" key="9">
    <source>
        <dbReference type="EMBL" id="OGF55080.1"/>
    </source>
</evidence>
<dbReference type="PANTHER" id="PTHR30193">
    <property type="entry name" value="ABC TRANSPORTER PERMEASE PROTEIN"/>
    <property type="match status" value="1"/>
</dbReference>
<organism evidence="9 10">
    <name type="scientific">Fraserbacteria sp. (strain RBG_16_55_9)</name>
    <dbReference type="NCBI Taxonomy" id="1817864"/>
    <lineage>
        <taxon>Bacteria</taxon>
        <taxon>Candidatus Fraseribacteriota</taxon>
    </lineage>
</organism>
<comment type="similarity">
    <text evidence="7">Belongs to the binding-protein-dependent transport system permease family.</text>
</comment>
<protein>
    <submittedName>
        <fullName evidence="9">ABC transporter</fullName>
    </submittedName>
</protein>
<evidence type="ECO:0000256" key="1">
    <source>
        <dbReference type="ARBA" id="ARBA00004651"/>
    </source>
</evidence>
<feature type="transmembrane region" description="Helical" evidence="7">
    <location>
        <begin position="66"/>
        <end position="87"/>
    </location>
</feature>
<evidence type="ECO:0000256" key="7">
    <source>
        <dbReference type="RuleBase" id="RU363032"/>
    </source>
</evidence>
<feature type="transmembrane region" description="Helical" evidence="7">
    <location>
        <begin position="254"/>
        <end position="279"/>
    </location>
</feature>
<dbReference type="Pfam" id="PF00528">
    <property type="entry name" value="BPD_transp_1"/>
    <property type="match status" value="1"/>
</dbReference>
<keyword evidence="5 7" id="KW-1133">Transmembrane helix</keyword>
<dbReference type="InterPro" id="IPR000515">
    <property type="entry name" value="MetI-like"/>
</dbReference>
<comment type="caution">
    <text evidence="9">The sequence shown here is derived from an EMBL/GenBank/DDBJ whole genome shotgun (WGS) entry which is preliminary data.</text>
</comment>
<evidence type="ECO:0000256" key="2">
    <source>
        <dbReference type="ARBA" id="ARBA00022448"/>
    </source>
</evidence>